<keyword evidence="5" id="KW-0479">Metal-binding</keyword>
<dbReference type="Proteomes" id="UP000622860">
    <property type="component" value="Unassembled WGS sequence"/>
</dbReference>
<keyword evidence="7" id="KW-1185">Reference proteome</keyword>
<protein>
    <recommendedName>
        <fullName evidence="5">5-formyltetrahydrofolate cyclo-ligase</fullName>
        <ecNumber evidence="5">6.3.3.2</ecNumber>
    </recommendedName>
</protein>
<proteinExistence type="inferred from homology"/>
<evidence type="ECO:0000256" key="4">
    <source>
        <dbReference type="PIRSR" id="PIRSR006806-1"/>
    </source>
</evidence>
<dbReference type="InterPro" id="IPR037171">
    <property type="entry name" value="NagB/RpiA_transferase-like"/>
</dbReference>
<feature type="binding site" evidence="4">
    <location>
        <position position="54"/>
    </location>
    <ligand>
        <name>substrate</name>
    </ligand>
</feature>
<evidence type="ECO:0000256" key="5">
    <source>
        <dbReference type="RuleBase" id="RU361279"/>
    </source>
</evidence>
<keyword evidence="3 4" id="KW-0067">ATP-binding</keyword>
<dbReference type="Pfam" id="PF01812">
    <property type="entry name" value="5-FTHF_cyc-lig"/>
    <property type="match status" value="1"/>
</dbReference>
<dbReference type="EMBL" id="BMFR01000001">
    <property type="protein sequence ID" value="GGG63652.1"/>
    <property type="molecule type" value="Genomic_DNA"/>
</dbReference>
<reference evidence="6" key="1">
    <citation type="journal article" date="2014" name="Int. J. Syst. Evol. Microbiol.">
        <title>Complete genome sequence of Corynebacterium casei LMG S-19264T (=DSM 44701T), isolated from a smear-ripened cheese.</title>
        <authorList>
            <consortium name="US DOE Joint Genome Institute (JGI-PGF)"/>
            <person name="Walter F."/>
            <person name="Albersmeier A."/>
            <person name="Kalinowski J."/>
            <person name="Ruckert C."/>
        </authorList>
    </citation>
    <scope>NUCLEOTIDE SEQUENCE</scope>
    <source>
        <strain evidence="6">CGMCC 1.12754</strain>
    </source>
</reference>
<evidence type="ECO:0000256" key="3">
    <source>
        <dbReference type="ARBA" id="ARBA00022840"/>
    </source>
</evidence>
<keyword evidence="2 4" id="KW-0547">Nucleotide-binding</keyword>
<dbReference type="GO" id="GO:0030272">
    <property type="term" value="F:5-formyltetrahydrofolate cyclo-ligase activity"/>
    <property type="evidence" value="ECO:0007669"/>
    <property type="project" value="UniProtKB-EC"/>
</dbReference>
<reference evidence="6" key="2">
    <citation type="submission" date="2020-09" db="EMBL/GenBank/DDBJ databases">
        <authorList>
            <person name="Sun Q."/>
            <person name="Zhou Y."/>
        </authorList>
    </citation>
    <scope>NUCLEOTIDE SEQUENCE</scope>
    <source>
        <strain evidence="6">CGMCC 1.12754</strain>
    </source>
</reference>
<feature type="binding site" evidence="4">
    <location>
        <begin position="133"/>
        <end position="141"/>
    </location>
    <ligand>
        <name>ATP</name>
        <dbReference type="ChEBI" id="CHEBI:30616"/>
    </ligand>
</feature>
<dbReference type="PANTHER" id="PTHR23407">
    <property type="entry name" value="ATPASE INHIBITOR/5-FORMYLTETRAHYDROFOLATE CYCLO-LIGASE"/>
    <property type="match status" value="1"/>
</dbReference>
<dbReference type="GO" id="GO:0009396">
    <property type="term" value="P:folic acid-containing compound biosynthetic process"/>
    <property type="evidence" value="ECO:0007669"/>
    <property type="project" value="TreeGrafter"/>
</dbReference>
<feature type="binding site" evidence="4">
    <location>
        <begin position="3"/>
        <end position="7"/>
    </location>
    <ligand>
        <name>ATP</name>
        <dbReference type="ChEBI" id="CHEBI:30616"/>
    </ligand>
</feature>
<accession>A0A917H0J6</accession>
<evidence type="ECO:0000313" key="7">
    <source>
        <dbReference type="Proteomes" id="UP000622860"/>
    </source>
</evidence>
<dbReference type="InterPro" id="IPR024185">
    <property type="entry name" value="FTHF_cligase-like_sf"/>
</dbReference>
<dbReference type="PIRSF" id="PIRSF006806">
    <property type="entry name" value="FTHF_cligase"/>
    <property type="match status" value="1"/>
</dbReference>
<dbReference type="Gene3D" id="3.40.50.10420">
    <property type="entry name" value="NagB/RpiA/CoA transferase-like"/>
    <property type="match status" value="1"/>
</dbReference>
<evidence type="ECO:0000256" key="1">
    <source>
        <dbReference type="ARBA" id="ARBA00010638"/>
    </source>
</evidence>
<dbReference type="InterPro" id="IPR002698">
    <property type="entry name" value="FTHF_cligase"/>
</dbReference>
<name>A0A917H0J6_9BACI</name>
<dbReference type="SUPFAM" id="SSF100950">
    <property type="entry name" value="NagB/RpiA/CoA transferase-like"/>
    <property type="match status" value="1"/>
</dbReference>
<dbReference type="GO" id="GO:0035999">
    <property type="term" value="P:tetrahydrofolate interconversion"/>
    <property type="evidence" value="ECO:0007669"/>
    <property type="project" value="TreeGrafter"/>
</dbReference>
<organism evidence="6 7">
    <name type="scientific">Virgibacillus oceani</name>
    <dbReference type="NCBI Taxonomy" id="1479511"/>
    <lineage>
        <taxon>Bacteria</taxon>
        <taxon>Bacillati</taxon>
        <taxon>Bacillota</taxon>
        <taxon>Bacilli</taxon>
        <taxon>Bacillales</taxon>
        <taxon>Bacillaceae</taxon>
        <taxon>Virgibacillus</taxon>
    </lineage>
</organism>
<dbReference type="GO" id="GO:0046872">
    <property type="term" value="F:metal ion binding"/>
    <property type="evidence" value="ECO:0007669"/>
    <property type="project" value="UniProtKB-KW"/>
</dbReference>
<comment type="cofactor">
    <cofactor evidence="5">
        <name>Mg(2+)</name>
        <dbReference type="ChEBI" id="CHEBI:18420"/>
    </cofactor>
</comment>
<feature type="binding site" evidence="4">
    <location>
        <position position="49"/>
    </location>
    <ligand>
        <name>substrate</name>
    </ligand>
</feature>
<keyword evidence="5" id="KW-0460">Magnesium</keyword>
<dbReference type="NCBIfam" id="TIGR02727">
    <property type="entry name" value="MTHFS_bact"/>
    <property type="match status" value="1"/>
</dbReference>
<comment type="caution">
    <text evidence="6">The sequence shown here is derived from an EMBL/GenBank/DDBJ whole genome shotgun (WGS) entry which is preliminary data.</text>
</comment>
<comment type="similarity">
    <text evidence="1 5">Belongs to the 5-formyltetrahydrofolate cyclo-ligase family.</text>
</comment>
<gene>
    <name evidence="6" type="primary">yqgN</name>
    <name evidence="6" type="ORF">GCM10011398_03860</name>
</gene>
<evidence type="ECO:0000256" key="2">
    <source>
        <dbReference type="ARBA" id="ARBA00022741"/>
    </source>
</evidence>
<dbReference type="AlphaFoldDB" id="A0A917H0J6"/>
<dbReference type="PANTHER" id="PTHR23407:SF1">
    <property type="entry name" value="5-FORMYLTETRAHYDROFOLATE CYCLO-LIGASE"/>
    <property type="match status" value="1"/>
</dbReference>
<comment type="catalytic activity">
    <reaction evidence="5">
        <text>(6S)-5-formyl-5,6,7,8-tetrahydrofolate + ATP = (6R)-5,10-methenyltetrahydrofolate + ADP + phosphate</text>
        <dbReference type="Rhea" id="RHEA:10488"/>
        <dbReference type="ChEBI" id="CHEBI:30616"/>
        <dbReference type="ChEBI" id="CHEBI:43474"/>
        <dbReference type="ChEBI" id="CHEBI:57455"/>
        <dbReference type="ChEBI" id="CHEBI:57457"/>
        <dbReference type="ChEBI" id="CHEBI:456216"/>
        <dbReference type="EC" id="6.3.3.2"/>
    </reaction>
</comment>
<evidence type="ECO:0000313" key="6">
    <source>
        <dbReference type="EMBL" id="GGG63652.1"/>
    </source>
</evidence>
<dbReference type="EC" id="6.3.3.2" evidence="5"/>
<sequence length="189" mass="21584">MDKLQLRKSTIATLKAIPETEKKTIEQNLAYFLTTSAMWNNATTIGITVSNGFEWNTRPIIEAAWAQGKTVSVPKCEPKQKQLTFYQFESDDQLEIVYYNLLEPIPEETKKMDKHDIDLLVVPGLLFDKFGFRIGFGGGYYDRYLTDYANQTVSLASSHQLVDSLPFESFDIPVNQLVTDTGIIYRRPL</sequence>
<dbReference type="RefSeq" id="WP_229683032.1">
    <property type="nucleotide sequence ID" value="NZ_BMFR01000001.1"/>
</dbReference>
<dbReference type="GO" id="GO:0005524">
    <property type="term" value="F:ATP binding"/>
    <property type="evidence" value="ECO:0007669"/>
    <property type="project" value="UniProtKB-KW"/>
</dbReference>